<keyword evidence="1" id="KW-0853">WD repeat</keyword>
<dbReference type="GO" id="GO:0006355">
    <property type="term" value="P:regulation of DNA-templated transcription"/>
    <property type="evidence" value="ECO:0007669"/>
    <property type="project" value="InterPro"/>
</dbReference>
<dbReference type="SMART" id="SM00668">
    <property type="entry name" value="CTLH"/>
    <property type="match status" value="1"/>
</dbReference>
<dbReference type="PANTHER" id="PTHR44083">
    <property type="entry name" value="TOPLESS-RELATED PROTEIN 1-RELATED"/>
    <property type="match status" value="1"/>
</dbReference>
<keyword evidence="2" id="KW-0677">Repeat</keyword>
<reference evidence="4 5" key="1">
    <citation type="journal article" date="2018" name="Mol. Plant">
        <title>The genome of Artemisia annua provides insight into the evolution of Asteraceae family and artemisinin biosynthesis.</title>
        <authorList>
            <person name="Shen Q."/>
            <person name="Zhang L."/>
            <person name="Liao Z."/>
            <person name="Wang S."/>
            <person name="Yan T."/>
            <person name="Shi P."/>
            <person name="Liu M."/>
            <person name="Fu X."/>
            <person name="Pan Q."/>
            <person name="Wang Y."/>
            <person name="Lv Z."/>
            <person name="Lu X."/>
            <person name="Zhang F."/>
            <person name="Jiang W."/>
            <person name="Ma Y."/>
            <person name="Chen M."/>
            <person name="Hao X."/>
            <person name="Li L."/>
            <person name="Tang Y."/>
            <person name="Lv G."/>
            <person name="Zhou Y."/>
            <person name="Sun X."/>
            <person name="Brodelius P.E."/>
            <person name="Rose J.K.C."/>
            <person name="Tang K."/>
        </authorList>
    </citation>
    <scope>NUCLEOTIDE SEQUENCE [LARGE SCALE GENOMIC DNA]</scope>
    <source>
        <strain evidence="5">cv. Huhao1</strain>
        <tissue evidence="4">Leaf</tissue>
    </source>
</reference>
<dbReference type="STRING" id="35608.A0A2U1K8T6"/>
<evidence type="ECO:0000313" key="4">
    <source>
        <dbReference type="EMBL" id="PWA13736.1"/>
    </source>
</evidence>
<evidence type="ECO:0000313" key="5">
    <source>
        <dbReference type="Proteomes" id="UP000245207"/>
    </source>
</evidence>
<gene>
    <name evidence="4" type="ORF">CTI12_AA630980</name>
</gene>
<dbReference type="AlphaFoldDB" id="A0A2U1K8T6"/>
<evidence type="ECO:0000256" key="2">
    <source>
        <dbReference type="ARBA" id="ARBA00022737"/>
    </source>
</evidence>
<dbReference type="Proteomes" id="UP000245207">
    <property type="component" value="Unassembled WGS sequence"/>
</dbReference>
<feature type="domain" description="CTLH" evidence="3">
    <location>
        <begin position="91"/>
        <end position="149"/>
    </location>
</feature>
<dbReference type="Pfam" id="PF21889">
    <property type="entry name" value="TPR1-like_2nd"/>
    <property type="match status" value="1"/>
</dbReference>
<proteinExistence type="predicted"/>
<organism evidence="4 5">
    <name type="scientific">Artemisia annua</name>
    <name type="common">Sweet wormwood</name>
    <dbReference type="NCBI Taxonomy" id="35608"/>
    <lineage>
        <taxon>Eukaryota</taxon>
        <taxon>Viridiplantae</taxon>
        <taxon>Streptophyta</taxon>
        <taxon>Embryophyta</taxon>
        <taxon>Tracheophyta</taxon>
        <taxon>Spermatophyta</taxon>
        <taxon>Magnoliopsida</taxon>
        <taxon>eudicotyledons</taxon>
        <taxon>Gunneridae</taxon>
        <taxon>Pentapetalae</taxon>
        <taxon>asterids</taxon>
        <taxon>campanulids</taxon>
        <taxon>Asterales</taxon>
        <taxon>Asteraceae</taxon>
        <taxon>Asteroideae</taxon>
        <taxon>Anthemideae</taxon>
        <taxon>Artemisiinae</taxon>
        <taxon>Artemisia</taxon>
    </lineage>
</organism>
<dbReference type="PANTHER" id="PTHR44083:SF35">
    <property type="entry name" value="TOPLESS-RELATED PROTEIN 4-LIKE ISOFORM X1"/>
    <property type="match status" value="1"/>
</dbReference>
<dbReference type="OrthoDB" id="1602884at2759"/>
<dbReference type="InterPro" id="IPR054080">
    <property type="entry name" value="TPR1-like_2nd"/>
</dbReference>
<protein>
    <submittedName>
        <fullName evidence="4">Protein TOPLESS</fullName>
    </submittedName>
</protein>
<accession>A0A2U1K8T6</accession>
<sequence>MVIQSHTRGWIARRVACRHRCQIVQIHIKAKKPTWKLGSSFSLKKPVKSLLLIDDDMDLIDEDHLLSEEDLKKPQLPPAVVRCRLEQESGYYFNMLYIEEMVANGQWEEVVKYLHGFTKVEDNCYSMKVFFEIQKQKFLEALDRNDHPKACQILHKDLKVFSGFNQELYKEVTTFGSRELQHVFTENEQLSKYADAKTARSVMLAELKKLIEANPLFRDKLRYPSFKSQRLRTLINQRLQLLLGEMICVIKLSKLEF</sequence>
<keyword evidence="5" id="KW-1185">Reference proteome</keyword>
<comment type="caution">
    <text evidence="4">The sequence shown here is derived from an EMBL/GenBank/DDBJ whole genome shotgun (WGS) entry which is preliminary data.</text>
</comment>
<name>A0A2U1K8T6_ARTAN</name>
<dbReference type="EMBL" id="PKPP01034107">
    <property type="protein sequence ID" value="PWA13736.1"/>
    <property type="molecule type" value="Genomic_DNA"/>
</dbReference>
<evidence type="ECO:0000256" key="1">
    <source>
        <dbReference type="ARBA" id="ARBA00022574"/>
    </source>
</evidence>
<dbReference type="PROSITE" id="PS50897">
    <property type="entry name" value="CTLH"/>
    <property type="match status" value="1"/>
</dbReference>
<dbReference type="InterPro" id="IPR027728">
    <property type="entry name" value="Topless_fam"/>
</dbReference>
<dbReference type="InterPro" id="IPR006595">
    <property type="entry name" value="CTLH_C"/>
</dbReference>
<evidence type="ECO:0000259" key="3">
    <source>
        <dbReference type="PROSITE" id="PS50897"/>
    </source>
</evidence>